<sequence>MGRHIFVVGGGLAGLAAAIEAARRGLRVTLAESHAYGRDKVCGEYLSAEAASDLEALGCGGWVDALGPVPMRRLALLASLRGRDSGEARLELSPPGPPSFSITRRALEAFLAARARASGVTVLERSPVRSLEARAGRYRYRAGDAEGEADLVIAAFGKRSSLDARLGLPRAHKPEAYGAAKAYFQGGPGVLDTDVELYLIPGGYVGLNPVEGGRIGMCALLDGRDATSDWGELSARFSQCAPLRRRLETLGAPLGPVRGLARFGFGPQKLVDIDAAAGTVTLFCGDAARMMPSFTGDGMAVAIRSGRLAAEAAASRDPAAGYRRAYAAEFTSRLFWAGLLHEAFLRPGVFQALAPIVGRAPRLVDRLYAFTRGR</sequence>
<proteinExistence type="predicted"/>
<evidence type="ECO:0000259" key="1">
    <source>
        <dbReference type="Pfam" id="PF01494"/>
    </source>
</evidence>
<dbReference type="Pfam" id="PF01494">
    <property type="entry name" value="FAD_binding_3"/>
    <property type="match status" value="1"/>
</dbReference>
<protein>
    <submittedName>
        <fullName evidence="2">FAD-dependent oxidoreductase</fullName>
    </submittedName>
</protein>
<organism evidence="2">
    <name type="scientific">Byssovorax cruenta</name>
    <dbReference type="NCBI Taxonomy" id="293647"/>
    <lineage>
        <taxon>Bacteria</taxon>
        <taxon>Pseudomonadati</taxon>
        <taxon>Myxococcota</taxon>
        <taxon>Polyangia</taxon>
        <taxon>Polyangiales</taxon>
        <taxon>Polyangiaceae</taxon>
        <taxon>Byssovorax</taxon>
    </lineage>
</organism>
<name>A0A3S5GXZ1_9BACT</name>
<dbReference type="SUPFAM" id="SSF51905">
    <property type="entry name" value="FAD/NAD(P)-binding domain"/>
    <property type="match status" value="1"/>
</dbReference>
<evidence type="ECO:0000313" key="2">
    <source>
        <dbReference type="EMBL" id="AYM54085.1"/>
    </source>
</evidence>
<dbReference type="InterPro" id="IPR050407">
    <property type="entry name" value="Geranylgeranyl_reductase"/>
</dbReference>
<dbReference type="PANTHER" id="PTHR42685">
    <property type="entry name" value="GERANYLGERANYL DIPHOSPHATE REDUCTASE"/>
    <property type="match status" value="1"/>
</dbReference>
<dbReference type="GO" id="GO:0071949">
    <property type="term" value="F:FAD binding"/>
    <property type="evidence" value="ECO:0007669"/>
    <property type="project" value="InterPro"/>
</dbReference>
<feature type="domain" description="FAD-binding" evidence="1">
    <location>
        <begin position="5"/>
        <end position="304"/>
    </location>
</feature>
<dbReference type="PRINTS" id="PR00420">
    <property type="entry name" value="RNGMNOXGNASE"/>
</dbReference>
<dbReference type="InterPro" id="IPR036188">
    <property type="entry name" value="FAD/NAD-bd_sf"/>
</dbReference>
<dbReference type="AlphaFoldDB" id="A0A3S5GXZ1"/>
<accession>A0A3S5GXZ1</accession>
<dbReference type="EMBL" id="MH908916">
    <property type="protein sequence ID" value="AYM54085.1"/>
    <property type="molecule type" value="Genomic_DNA"/>
</dbReference>
<dbReference type="Gene3D" id="3.50.50.60">
    <property type="entry name" value="FAD/NAD(P)-binding domain"/>
    <property type="match status" value="1"/>
</dbReference>
<dbReference type="PANTHER" id="PTHR42685:SF22">
    <property type="entry name" value="CONDITIONED MEDIUM FACTOR RECEPTOR 1"/>
    <property type="match status" value="1"/>
</dbReference>
<reference evidence="2" key="1">
    <citation type="journal article" date="2018" name="J. Ind. Microbiol. Biotechnol.">
        <title>Genome mining reveals uncommon alkylpyrones as type III PKS products from myxobacteria.</title>
        <authorList>
            <person name="Hug J.J."/>
            <person name="Panter F."/>
            <person name="Krug D."/>
            <person name="Muller R."/>
        </authorList>
    </citation>
    <scope>NUCLEOTIDE SEQUENCE</scope>
    <source>
        <strain evidence="2">MSr4204</strain>
    </source>
</reference>
<dbReference type="InterPro" id="IPR002938">
    <property type="entry name" value="FAD-bd"/>
</dbReference>